<evidence type="ECO:0000259" key="13">
    <source>
        <dbReference type="PROSITE" id="PS50112"/>
    </source>
</evidence>
<evidence type="ECO:0000256" key="9">
    <source>
        <dbReference type="ARBA" id="ARBA00023012"/>
    </source>
</evidence>
<organism evidence="15 16">
    <name type="scientific">Halomonas huangheensis</name>
    <dbReference type="NCBI Taxonomy" id="1178482"/>
    <lineage>
        <taxon>Bacteria</taxon>
        <taxon>Pseudomonadati</taxon>
        <taxon>Pseudomonadota</taxon>
        <taxon>Gammaproteobacteria</taxon>
        <taxon>Oceanospirillales</taxon>
        <taxon>Halomonadaceae</taxon>
        <taxon>Halomonas</taxon>
    </lineage>
</organism>
<dbReference type="InterPro" id="IPR004358">
    <property type="entry name" value="Sig_transdc_His_kin-like_C"/>
</dbReference>
<keyword evidence="16" id="KW-1185">Reference proteome</keyword>
<dbReference type="PROSITE" id="PS50885">
    <property type="entry name" value="HAMP"/>
    <property type="match status" value="1"/>
</dbReference>
<dbReference type="InterPro" id="IPR000014">
    <property type="entry name" value="PAS"/>
</dbReference>
<feature type="domain" description="PAS" evidence="13">
    <location>
        <begin position="425"/>
        <end position="477"/>
    </location>
</feature>
<dbReference type="PATRIC" id="fig|1178482.3.peg.2883"/>
<dbReference type="STRING" id="1178482.AR456_02870"/>
<dbReference type="KEGG" id="hhu:AR456_02870"/>
<dbReference type="InterPro" id="IPR036097">
    <property type="entry name" value="HisK_dim/P_sf"/>
</dbReference>
<dbReference type="PANTHER" id="PTHR43065">
    <property type="entry name" value="SENSOR HISTIDINE KINASE"/>
    <property type="match status" value="1"/>
</dbReference>
<feature type="transmembrane region" description="Helical" evidence="11">
    <location>
        <begin position="351"/>
        <end position="372"/>
    </location>
</feature>
<dbReference type="CDD" id="cd00130">
    <property type="entry name" value="PAS"/>
    <property type="match status" value="1"/>
</dbReference>
<sequence>MNVWPRETTLQRLWRRLGVKVFSALAGLIAVIVLVALGAWLAFSDVAERMTEISERQLPVIVRSARFAEIGSDLVATAPRLLTARSSWEQESLWAELQARLAQLEALRPLATEEASADGVGAMIGDAALTDLIDRIRRNLLALNANVSLGFELGRANRERSEALRWTHVTFLDEIEPILEDSRFNTEIEMEQWSLAGSNADQSRSRANLLHTIGVRDRLLEVNADANLLVGLTLRAASQQDSLDIEHTRQYLGEVGDRLRDNLVPLRDEDSAITLRESVHAMLTFAEGGTSLPALRQRELALAQRNMSLINDNEALISELKGEIAVRIQRSQGEAEAAAGEARASVQRGKMLLVVMSLVGLSVAIAIGWWYVGRRLLGRLKRLRGHMAAIAGGDLEVKIDVGGNDEITDMARALVVFQQTAVEVENANAQALIDNALVGLVSTDDAGVVEFVNPNARELFAVTDDDVIGARFVEAFIAEHARDGVDLEALMEGGATAHPLTTSGCRRDGSTFPLDLSLRVYHRRRRRQLLLTLADATERLEAKRLLERRIAERTRDLRGANRRLKDAVAERQLTEAELRSANQELVQATKLASLGQLSASIVHELNQPLSALRYRQHNARQLLALERHDEALECLGTAEQLADKMARIINHLKVFSRKAAEVTEPVDLTQVVDSALSLFAQRLARMDCRLDWQTEPALPRVLADPIRLEQVMVNLIGNALDAVEECDHPLLTLETRLEADQVVLAVSDNGIGMSESVMAQMFDPFFTTKATGQGLGMSISRKILRELGGEMAVHSRPEKGTRIELSLRRSQAA</sequence>
<dbReference type="SMART" id="SM00387">
    <property type="entry name" value="HATPase_c"/>
    <property type="match status" value="1"/>
</dbReference>
<evidence type="ECO:0000259" key="12">
    <source>
        <dbReference type="PROSITE" id="PS50109"/>
    </source>
</evidence>
<dbReference type="SUPFAM" id="SSF55785">
    <property type="entry name" value="PYP-like sensor domain (PAS domain)"/>
    <property type="match status" value="1"/>
</dbReference>
<keyword evidence="7" id="KW-0418">Kinase</keyword>
<dbReference type="GO" id="GO:0000155">
    <property type="term" value="F:phosphorelay sensor kinase activity"/>
    <property type="evidence" value="ECO:0007669"/>
    <property type="project" value="InterPro"/>
</dbReference>
<dbReference type="PROSITE" id="PS50112">
    <property type="entry name" value="PAS"/>
    <property type="match status" value="1"/>
</dbReference>
<keyword evidence="11" id="KW-0472">Membrane</keyword>
<dbReference type="AlphaFoldDB" id="W1N2Q6"/>
<dbReference type="InterPro" id="IPR036890">
    <property type="entry name" value="HATPase_C_sf"/>
</dbReference>
<dbReference type="InterPro" id="IPR017116">
    <property type="entry name" value="Sig_transdc_His_kinase_PgtB"/>
</dbReference>
<evidence type="ECO:0000256" key="5">
    <source>
        <dbReference type="ARBA" id="ARBA00022679"/>
    </source>
</evidence>
<dbReference type="Pfam" id="PF02518">
    <property type="entry name" value="HATPase_c"/>
    <property type="match status" value="1"/>
</dbReference>
<comment type="caution">
    <text evidence="15">The sequence shown here is derived from an EMBL/GenBank/DDBJ whole genome shotgun (WGS) entry which is preliminary data.</text>
</comment>
<feature type="transmembrane region" description="Helical" evidence="11">
    <location>
        <begin position="21"/>
        <end position="43"/>
    </location>
</feature>
<dbReference type="CDD" id="cd00082">
    <property type="entry name" value="HisKA"/>
    <property type="match status" value="1"/>
</dbReference>
<dbReference type="InterPro" id="IPR003661">
    <property type="entry name" value="HisK_dim/P_dom"/>
</dbReference>
<evidence type="ECO:0000256" key="4">
    <source>
        <dbReference type="ARBA" id="ARBA00022553"/>
    </source>
</evidence>
<evidence type="ECO:0000256" key="1">
    <source>
        <dbReference type="ARBA" id="ARBA00000085"/>
    </source>
</evidence>
<evidence type="ECO:0000256" key="8">
    <source>
        <dbReference type="ARBA" id="ARBA00022840"/>
    </source>
</evidence>
<evidence type="ECO:0000256" key="7">
    <source>
        <dbReference type="ARBA" id="ARBA00022777"/>
    </source>
</evidence>
<dbReference type="Gene3D" id="3.30.565.10">
    <property type="entry name" value="Histidine kinase-like ATPase, C-terminal domain"/>
    <property type="match status" value="1"/>
</dbReference>
<keyword evidence="11" id="KW-1133">Transmembrane helix</keyword>
<evidence type="ECO:0000256" key="6">
    <source>
        <dbReference type="ARBA" id="ARBA00022741"/>
    </source>
</evidence>
<feature type="coiled-coil region" evidence="10">
    <location>
        <begin position="543"/>
        <end position="591"/>
    </location>
</feature>
<dbReference type="InterPro" id="IPR003660">
    <property type="entry name" value="HAMP_dom"/>
</dbReference>
<dbReference type="PRINTS" id="PR00344">
    <property type="entry name" value="BCTRLSENSOR"/>
</dbReference>
<dbReference type="Pfam" id="PF00672">
    <property type="entry name" value="HAMP"/>
    <property type="match status" value="1"/>
</dbReference>
<keyword evidence="10" id="KW-0175">Coiled coil</keyword>
<evidence type="ECO:0000256" key="2">
    <source>
        <dbReference type="ARBA" id="ARBA00004370"/>
    </source>
</evidence>
<dbReference type="Gene3D" id="3.30.450.20">
    <property type="entry name" value="PAS domain"/>
    <property type="match status" value="1"/>
</dbReference>
<dbReference type="SMART" id="SM00388">
    <property type="entry name" value="HisKA"/>
    <property type="match status" value="1"/>
</dbReference>
<keyword evidence="11" id="KW-0812">Transmembrane</keyword>
<dbReference type="InterPro" id="IPR003594">
    <property type="entry name" value="HATPase_dom"/>
</dbReference>
<dbReference type="CDD" id="cd06225">
    <property type="entry name" value="HAMP"/>
    <property type="match status" value="1"/>
</dbReference>
<dbReference type="RefSeq" id="WP_021819835.1">
    <property type="nucleotide sequence ID" value="NZ_AVBC01000039.1"/>
</dbReference>
<dbReference type="InterPro" id="IPR035965">
    <property type="entry name" value="PAS-like_dom_sf"/>
</dbReference>
<gene>
    <name evidence="15" type="ORF">BJB45_01325</name>
</gene>
<dbReference type="SUPFAM" id="SSF47384">
    <property type="entry name" value="Homodimeric domain of signal transducing histidine kinase"/>
    <property type="match status" value="1"/>
</dbReference>
<dbReference type="PANTHER" id="PTHR43065:SF46">
    <property type="entry name" value="C4-DICARBOXYLATE TRANSPORT SENSOR PROTEIN DCTB"/>
    <property type="match status" value="1"/>
</dbReference>
<evidence type="ECO:0000313" key="15">
    <source>
        <dbReference type="EMBL" id="ERL49788.1"/>
    </source>
</evidence>
<keyword evidence="6" id="KW-0547">Nucleotide-binding</keyword>
<feature type="domain" description="Histidine kinase" evidence="12">
    <location>
        <begin position="600"/>
        <end position="811"/>
    </location>
</feature>
<keyword evidence="5" id="KW-0808">Transferase</keyword>
<dbReference type="Gene3D" id="6.10.340.10">
    <property type="match status" value="1"/>
</dbReference>
<dbReference type="Gene3D" id="1.10.287.130">
    <property type="match status" value="1"/>
</dbReference>
<comment type="catalytic activity">
    <reaction evidence="1">
        <text>ATP + protein L-histidine = ADP + protein N-phospho-L-histidine.</text>
        <dbReference type="EC" id="2.7.13.3"/>
    </reaction>
</comment>
<dbReference type="PROSITE" id="PS50109">
    <property type="entry name" value="HIS_KIN"/>
    <property type="match status" value="1"/>
</dbReference>
<dbReference type="InterPro" id="IPR038188">
    <property type="entry name" value="TorS_sensor_sf"/>
</dbReference>
<keyword evidence="4" id="KW-0597">Phosphoprotein</keyword>
<evidence type="ECO:0000256" key="3">
    <source>
        <dbReference type="ARBA" id="ARBA00012438"/>
    </source>
</evidence>
<dbReference type="SMART" id="SM00091">
    <property type="entry name" value="PAS"/>
    <property type="match status" value="1"/>
</dbReference>
<dbReference type="eggNOG" id="COG4191">
    <property type="taxonomic scope" value="Bacteria"/>
</dbReference>
<dbReference type="OrthoDB" id="1931120at2"/>
<name>W1N2Q6_9GAMM</name>
<reference evidence="15 16" key="1">
    <citation type="submission" date="2013-08" db="EMBL/GenBank/DDBJ databases">
        <title>draft genome of Halomonas huanghegensis, strain BJGMM-B45T.</title>
        <authorList>
            <person name="Miao C."/>
            <person name="Wan Y."/>
            <person name="Jin W."/>
        </authorList>
    </citation>
    <scope>NUCLEOTIDE SEQUENCE [LARGE SCALE GENOMIC DNA]</scope>
    <source>
        <strain evidence="15 16">BJGMM-B45</strain>
    </source>
</reference>
<dbReference type="Proteomes" id="UP000019113">
    <property type="component" value="Unassembled WGS sequence"/>
</dbReference>
<dbReference type="InterPro" id="IPR005467">
    <property type="entry name" value="His_kinase_dom"/>
</dbReference>
<dbReference type="PIRSF" id="PIRSF037119">
    <property type="entry name" value="STHK_PgtB"/>
    <property type="match status" value="1"/>
</dbReference>
<dbReference type="SUPFAM" id="SSF158472">
    <property type="entry name" value="HAMP domain-like"/>
    <property type="match status" value="1"/>
</dbReference>
<comment type="subcellular location">
    <subcellularLocation>
        <location evidence="2">Membrane</location>
    </subcellularLocation>
</comment>
<dbReference type="SUPFAM" id="SSF55874">
    <property type="entry name" value="ATPase domain of HSP90 chaperone/DNA topoisomerase II/histidine kinase"/>
    <property type="match status" value="1"/>
</dbReference>
<dbReference type="SMART" id="SM00304">
    <property type="entry name" value="HAMP"/>
    <property type="match status" value="1"/>
</dbReference>
<evidence type="ECO:0000259" key="14">
    <source>
        <dbReference type="PROSITE" id="PS50885"/>
    </source>
</evidence>
<dbReference type="Pfam" id="PF13426">
    <property type="entry name" value="PAS_9"/>
    <property type="match status" value="1"/>
</dbReference>
<feature type="domain" description="HAMP" evidence="14">
    <location>
        <begin position="374"/>
        <end position="426"/>
    </location>
</feature>
<evidence type="ECO:0000313" key="16">
    <source>
        <dbReference type="Proteomes" id="UP000019113"/>
    </source>
</evidence>
<dbReference type="GO" id="GO:0016020">
    <property type="term" value="C:membrane"/>
    <property type="evidence" value="ECO:0007669"/>
    <property type="project" value="UniProtKB-SubCell"/>
</dbReference>
<protein>
    <recommendedName>
        <fullName evidence="3">histidine kinase</fullName>
        <ecNumber evidence="3">2.7.13.3</ecNumber>
    </recommendedName>
</protein>
<keyword evidence="9" id="KW-0902">Two-component regulatory system</keyword>
<dbReference type="eggNOG" id="COG4192">
    <property type="taxonomic scope" value="Bacteria"/>
</dbReference>
<evidence type="ECO:0000256" key="10">
    <source>
        <dbReference type="SAM" id="Coils"/>
    </source>
</evidence>
<dbReference type="Gene3D" id="1.20.58.920">
    <property type="match status" value="1"/>
</dbReference>
<proteinExistence type="predicted"/>
<accession>W1N2Q6</accession>
<dbReference type="GO" id="GO:0005524">
    <property type="term" value="F:ATP binding"/>
    <property type="evidence" value="ECO:0007669"/>
    <property type="project" value="UniProtKB-KW"/>
</dbReference>
<dbReference type="EC" id="2.7.13.3" evidence="3"/>
<dbReference type="EMBL" id="AVBC01000039">
    <property type="protein sequence ID" value="ERL49788.1"/>
    <property type="molecule type" value="Genomic_DNA"/>
</dbReference>
<keyword evidence="8" id="KW-0067">ATP-binding</keyword>
<dbReference type="NCBIfam" id="TIGR00229">
    <property type="entry name" value="sensory_box"/>
    <property type="match status" value="1"/>
</dbReference>
<evidence type="ECO:0000256" key="11">
    <source>
        <dbReference type="SAM" id="Phobius"/>
    </source>
</evidence>